<comment type="similarity">
    <text evidence="1">Belongs to the cornifelin family.</text>
</comment>
<reference evidence="3" key="1">
    <citation type="submission" date="2022-08" db="UniProtKB">
        <authorList>
            <consortium name="EnsemblMetazoa"/>
        </authorList>
    </citation>
    <scope>IDENTIFICATION</scope>
    <source>
        <strain evidence="3">05x7-T-G4-1.051#20</strain>
    </source>
</reference>
<dbReference type="InterPro" id="IPR006461">
    <property type="entry name" value="PLAC_motif_containing"/>
</dbReference>
<evidence type="ECO:0008006" key="5">
    <source>
        <dbReference type="Google" id="ProtNLM"/>
    </source>
</evidence>
<accession>A0A8W8MUR1</accession>
<organism evidence="3 4">
    <name type="scientific">Magallana gigas</name>
    <name type="common">Pacific oyster</name>
    <name type="synonym">Crassostrea gigas</name>
    <dbReference type="NCBI Taxonomy" id="29159"/>
    <lineage>
        <taxon>Eukaryota</taxon>
        <taxon>Metazoa</taxon>
        <taxon>Spiralia</taxon>
        <taxon>Lophotrochozoa</taxon>
        <taxon>Mollusca</taxon>
        <taxon>Bivalvia</taxon>
        <taxon>Autobranchia</taxon>
        <taxon>Pteriomorphia</taxon>
        <taxon>Ostreida</taxon>
        <taxon>Ostreoidea</taxon>
        <taxon>Ostreidae</taxon>
        <taxon>Magallana</taxon>
    </lineage>
</organism>
<dbReference type="NCBIfam" id="TIGR01571">
    <property type="entry name" value="A_thal_Cys_rich"/>
    <property type="match status" value="1"/>
</dbReference>
<dbReference type="PANTHER" id="PTHR15907">
    <property type="entry name" value="DUF614 FAMILY PROTEIN-RELATED"/>
    <property type="match status" value="1"/>
</dbReference>
<dbReference type="OMA" id="PCCLANA"/>
<feature type="compositionally biased region" description="Low complexity" evidence="2">
    <location>
        <begin position="19"/>
        <end position="33"/>
    </location>
</feature>
<dbReference type="OrthoDB" id="6150269at2759"/>
<keyword evidence="4" id="KW-1185">Reference proteome</keyword>
<dbReference type="Proteomes" id="UP000005408">
    <property type="component" value="Unassembled WGS sequence"/>
</dbReference>
<evidence type="ECO:0000313" key="3">
    <source>
        <dbReference type="EnsemblMetazoa" id="G35160.8:cds"/>
    </source>
</evidence>
<feature type="region of interest" description="Disordered" evidence="2">
    <location>
        <begin position="1"/>
        <end position="55"/>
    </location>
</feature>
<dbReference type="Pfam" id="PF04749">
    <property type="entry name" value="PLAC8"/>
    <property type="match status" value="1"/>
</dbReference>
<protein>
    <recommendedName>
        <fullName evidence="5">Cornifelin</fullName>
    </recommendedName>
</protein>
<dbReference type="EnsemblMetazoa" id="G35160.8">
    <property type="protein sequence ID" value="G35160.8:cds"/>
    <property type="gene ID" value="G35160"/>
</dbReference>
<proteinExistence type="inferred from homology"/>
<evidence type="ECO:0000313" key="4">
    <source>
        <dbReference type="Proteomes" id="UP000005408"/>
    </source>
</evidence>
<dbReference type="AlphaFoldDB" id="A0A8W8MUR1"/>
<sequence>MAENSAGPPTVGFGHGKVGQEPGTGPQPVTQQPQQPPPGAHHYQPPGYPPPVHQQQSNTTVVINQGRVGRPPPRNWSSGIFGCFEDMSSCCGVYWCGNGCYPCYLSSKLNESCCLPCCLPANSWLIALRVKMRAENNIQGSIMDDCCCVCCCPLCVMCQLSREHDYTLANPQTY</sequence>
<name>A0A8W8MUR1_MAGGI</name>
<evidence type="ECO:0000256" key="1">
    <source>
        <dbReference type="ARBA" id="ARBA00009024"/>
    </source>
</evidence>
<evidence type="ECO:0000256" key="2">
    <source>
        <dbReference type="SAM" id="MobiDB-lite"/>
    </source>
</evidence>